<evidence type="ECO:0000256" key="1">
    <source>
        <dbReference type="SAM" id="Phobius"/>
    </source>
</evidence>
<dbReference type="EMBL" id="VDLU01000001">
    <property type="protein sequence ID" value="TNJ30061.1"/>
    <property type="molecule type" value="Genomic_DNA"/>
</dbReference>
<feature type="transmembrane region" description="Helical" evidence="1">
    <location>
        <begin position="220"/>
        <end position="241"/>
    </location>
</feature>
<organism evidence="2 3">
    <name type="scientific">Giardia muris</name>
    <dbReference type="NCBI Taxonomy" id="5742"/>
    <lineage>
        <taxon>Eukaryota</taxon>
        <taxon>Metamonada</taxon>
        <taxon>Diplomonadida</taxon>
        <taxon>Hexamitidae</taxon>
        <taxon>Giardiinae</taxon>
        <taxon>Giardia</taxon>
    </lineage>
</organism>
<proteinExistence type="predicted"/>
<dbReference type="AlphaFoldDB" id="A0A4Z1TC61"/>
<feature type="transmembrane region" description="Helical" evidence="1">
    <location>
        <begin position="92"/>
        <end position="112"/>
    </location>
</feature>
<dbReference type="SUPFAM" id="SSF109604">
    <property type="entry name" value="HD-domain/PDEase-like"/>
    <property type="match status" value="1"/>
</dbReference>
<reference evidence="2 3" key="1">
    <citation type="submission" date="2019-05" db="EMBL/GenBank/DDBJ databases">
        <title>The compact genome of Giardia muris reveals important steps in the evolution of intestinal protozoan parasites.</title>
        <authorList>
            <person name="Xu F."/>
            <person name="Jimenez-Gonzalez A."/>
            <person name="Einarsson E."/>
            <person name="Astvaldsson A."/>
            <person name="Peirasmaki D."/>
            <person name="Eckmann L."/>
            <person name="Andersson J.O."/>
            <person name="Svard S.G."/>
            <person name="Jerlstrom-Hultqvist J."/>
        </authorList>
    </citation>
    <scope>NUCLEOTIDE SEQUENCE [LARGE SCALE GENOMIC DNA]</scope>
    <source>
        <strain evidence="2 3">Roberts-Thomson</strain>
    </source>
</reference>
<feature type="transmembrane region" description="Helical" evidence="1">
    <location>
        <begin position="253"/>
        <end position="271"/>
    </location>
</feature>
<accession>A0A4Z1TC61</accession>
<gene>
    <name evidence="2" type="ORF">GMRT_10384</name>
</gene>
<dbReference type="Proteomes" id="UP000315496">
    <property type="component" value="Chromosome 1"/>
</dbReference>
<sequence>MGCSDQQADTFRLFEEAWKAISGSFMLILIARNVFEVVRIVRRQEYQDSARATAVRAVALHRLFVIAVHFALLVNDWLPLFQYVGLKSIELFVHALGHTYMAILPAIVVVLFEAYAYPPAYSQMIQIIQVPLLVLVFVLAIYFEQTPTTTFSFSGYHSIRTVRLIFVTYSLVLVQTVFSIKRTSRSPGQSSGWLGAPKQMQALCKPCKTSLMDPFVLELLHLYNVHWVVSWILCRGLLLLLEMTGWAKGILRPFGGLLALGSIFLMATPTAPGPPPMNLFNLMTNKHARCALTNFVTCTGEQVEYFFFLLDAAIFRQRINDSTAEQLKYNFVIFWAQWMTKRTLFPTILLHEISEQGIRLLQELLIESDTIENTKKHLSVLFIPLEREASRRINLGLVPAYHSSYLGRMENTYQCYTRLRIVPYTIETLSSVLQWIFKVPPEYHLKTPAEILYANPYTLLGLTRLMKLYNPTVDLLYESELSLTLPIDYVDCFTRELTGNALSQLFLVATNSPALGEQQRKDILHNIRALVLNPLLSRLFAQDQMLLTSNIQKYYSSLIGARSPNTRPSSLIRYIDPSARVEAEKRDSYLANLRSSVSRKDERTVRESVTEFLATTFYPNRDSTDEIQIPGTESSVEQVRGNYLADPTPPLQEQVYRTMSELSDSEKLWLKECCLSRSALFNPKDFVIAISSPMECPINFFNQGTKETLRTHGFYIADSGSISSKAFRETPSNQIKMFRLLYSCFHHFDFLNSIPIPPQAISDLCFRLTINEKSLRRCSTQSLLIVRHMFSFLYVLSYERPGILTNGRILGLLLAAACANYKRSFHLEDDLLSLQHWLSSVYCDRSPGENFTAACGWIAIIESGLLLKALPAFRKEVRGTFIAACRTISTKRLMRVIFDIDRLYQSFYDIFRIEGPDRLSSEDKSFFILQVCKAILGLVANSDDVNGRPNSLHTAVTQFSEEQRECTVITSSLPNGDPYHWNTLGYLDLIPQNKYTTLKCIIIPMSELLQSCLSLAEDIYAQPFEKTRRELSGILKQAVVCSRLWEKVLDTSVGLL</sequence>
<evidence type="ECO:0000313" key="3">
    <source>
        <dbReference type="Proteomes" id="UP000315496"/>
    </source>
</evidence>
<keyword evidence="3" id="KW-1185">Reference proteome</keyword>
<feature type="transmembrane region" description="Helical" evidence="1">
    <location>
        <begin position="20"/>
        <end position="41"/>
    </location>
</feature>
<keyword evidence="1" id="KW-0812">Transmembrane</keyword>
<keyword evidence="1" id="KW-1133">Transmembrane helix</keyword>
<protein>
    <submittedName>
        <fullName evidence="2">Uncharacterized protein</fullName>
    </submittedName>
</protein>
<comment type="caution">
    <text evidence="2">The sequence shown here is derived from an EMBL/GenBank/DDBJ whole genome shotgun (WGS) entry which is preliminary data.</text>
</comment>
<evidence type="ECO:0000313" key="2">
    <source>
        <dbReference type="EMBL" id="TNJ30061.1"/>
    </source>
</evidence>
<feature type="transmembrane region" description="Helical" evidence="1">
    <location>
        <begin position="53"/>
        <end position="72"/>
    </location>
</feature>
<dbReference type="VEuPathDB" id="GiardiaDB:GMRT_10384"/>
<keyword evidence="1" id="KW-0472">Membrane</keyword>
<feature type="transmembrane region" description="Helical" evidence="1">
    <location>
        <begin position="124"/>
        <end position="143"/>
    </location>
</feature>
<name>A0A4Z1TC61_GIAMU</name>
<dbReference type="OrthoDB" id="546632at2759"/>